<dbReference type="PANTHER" id="PTHR42695:SF5">
    <property type="entry name" value="GLUTAMINE AMIDOTRANSFERASE YLR126C-RELATED"/>
    <property type="match status" value="1"/>
</dbReference>
<proteinExistence type="predicted"/>
<dbReference type="PROSITE" id="PS51273">
    <property type="entry name" value="GATASE_TYPE_1"/>
    <property type="match status" value="1"/>
</dbReference>
<dbReference type="Pfam" id="PF00117">
    <property type="entry name" value="GATase"/>
    <property type="match status" value="1"/>
</dbReference>
<dbReference type="Proteomes" id="UP000236248">
    <property type="component" value="Chromosome NCAV"/>
</dbReference>
<dbReference type="Gene3D" id="3.40.50.880">
    <property type="match status" value="1"/>
</dbReference>
<dbReference type="KEGG" id="ncv:NCAV_0123"/>
<dbReference type="InterPro" id="IPR029062">
    <property type="entry name" value="Class_I_gatase-like"/>
</dbReference>
<keyword evidence="3" id="KW-1185">Reference proteome</keyword>
<dbReference type="RefSeq" id="WP_103286388.1">
    <property type="nucleotide sequence ID" value="NZ_LT981265.1"/>
</dbReference>
<evidence type="ECO:0000313" key="3">
    <source>
        <dbReference type="Proteomes" id="UP000236248"/>
    </source>
</evidence>
<evidence type="ECO:0000313" key="2">
    <source>
        <dbReference type="EMBL" id="SPC33323.1"/>
    </source>
</evidence>
<dbReference type="AlphaFoldDB" id="A0A2K5ANW2"/>
<accession>A0A2K5ANW2</accession>
<gene>
    <name evidence="2" type="ORF">NCAV_0123</name>
</gene>
<name>A0A2K5ANW2_9ARCH</name>
<evidence type="ECO:0000259" key="1">
    <source>
        <dbReference type="Pfam" id="PF00117"/>
    </source>
</evidence>
<dbReference type="SUPFAM" id="SSF52317">
    <property type="entry name" value="Class I glutamine amidotransferase-like"/>
    <property type="match status" value="1"/>
</dbReference>
<dbReference type="InterPro" id="IPR017926">
    <property type="entry name" value="GATASE"/>
</dbReference>
<dbReference type="GeneID" id="41594227"/>
<dbReference type="InterPro" id="IPR044992">
    <property type="entry name" value="ChyE-like"/>
</dbReference>
<feature type="domain" description="Glutamine amidotransferase" evidence="1">
    <location>
        <begin position="3"/>
        <end position="179"/>
    </location>
</feature>
<dbReference type="PRINTS" id="PR00097">
    <property type="entry name" value="ANTSNTHASEII"/>
</dbReference>
<reference evidence="3" key="1">
    <citation type="submission" date="2018-01" db="EMBL/GenBank/DDBJ databases">
        <authorList>
            <person name="Kerou L M."/>
        </authorList>
    </citation>
    <scope>NUCLEOTIDE SEQUENCE [LARGE SCALE GENOMIC DNA]</scope>
    <source>
        <strain evidence="3">SCU2</strain>
    </source>
</reference>
<protein>
    <submittedName>
        <fullName evidence="2">Putative GMP synthase</fullName>
    </submittedName>
</protein>
<dbReference type="GO" id="GO:0005829">
    <property type="term" value="C:cytosol"/>
    <property type="evidence" value="ECO:0007669"/>
    <property type="project" value="TreeGrafter"/>
</dbReference>
<sequence length="184" mass="20740">MLLVVDNLSSFMPHLIRSLSILDARYVVRRYSELSHDVVGEYDGIILSGRRSNERSMNVVNMHIVDTAYREDRPLLGICYGAEIIALAMGGTIRRIGKVVGEEEVYVNEDSPIANNGRMMVYESHDYSIATLPSVLKSVAYSRSCSNEIIVHISKPIFGTQFHPEASNSYGLDLLRRFVMLARR</sequence>
<organism evidence="2 3">
    <name type="scientific">Candidatus Nitrosocaldus cavascurensis</name>
    <dbReference type="NCBI Taxonomy" id="2058097"/>
    <lineage>
        <taxon>Archaea</taxon>
        <taxon>Nitrososphaerota</taxon>
        <taxon>Nitrososphaeria</taxon>
        <taxon>Candidatus Nitrosocaldales</taxon>
        <taxon>Candidatus Nitrosocaldaceae</taxon>
        <taxon>Candidatus Nitrosocaldus</taxon>
    </lineage>
</organism>
<dbReference type="EMBL" id="LT981265">
    <property type="protein sequence ID" value="SPC33323.1"/>
    <property type="molecule type" value="Genomic_DNA"/>
</dbReference>
<dbReference type="PANTHER" id="PTHR42695">
    <property type="entry name" value="GLUTAMINE AMIDOTRANSFERASE YLR126C-RELATED"/>
    <property type="match status" value="1"/>
</dbReference>